<evidence type="ECO:0000313" key="3">
    <source>
        <dbReference type="Proteomes" id="UP000324629"/>
    </source>
</evidence>
<dbReference type="EMBL" id="QNGE01001224">
    <property type="protein sequence ID" value="KAA3678097.1"/>
    <property type="molecule type" value="Genomic_DNA"/>
</dbReference>
<feature type="region of interest" description="Disordered" evidence="1">
    <location>
        <begin position="46"/>
        <end position="72"/>
    </location>
</feature>
<feature type="compositionally biased region" description="Low complexity" evidence="1">
    <location>
        <begin position="210"/>
        <end position="231"/>
    </location>
</feature>
<feature type="region of interest" description="Disordered" evidence="1">
    <location>
        <begin position="1"/>
        <end position="33"/>
    </location>
</feature>
<proteinExistence type="predicted"/>
<sequence>MADSLQFLGPDIRNDSSQELHRTQSNHSSKKNSACLLSGETITSLLGRGMTSSPHGGNNTVRTTNTSVGLGPLSNSTGVNAFNFTGRFPVPHSVNMAALQAAFSTSSFSNQGLLLQNQINSLNFHLPITPDTYHSGQAGLLAYPSSSANLNSGLLSAVRGTRTVSGLLQNPSGPTTLGLFSSPTSLIPILGGMEELPFSNVAINLSAAPQSQAPAQMQPSLPQPQQQQQTSVFGHDTISI</sequence>
<gene>
    <name evidence="2" type="ORF">DEA37_0004620</name>
</gene>
<keyword evidence="3" id="KW-1185">Reference proteome</keyword>
<comment type="caution">
    <text evidence="2">The sequence shown here is derived from an EMBL/GenBank/DDBJ whole genome shotgun (WGS) entry which is preliminary data.</text>
</comment>
<dbReference type="Proteomes" id="UP000324629">
    <property type="component" value="Unassembled WGS sequence"/>
</dbReference>
<protein>
    <submittedName>
        <fullName evidence="2">Uncharacterized protein</fullName>
    </submittedName>
</protein>
<evidence type="ECO:0000313" key="2">
    <source>
        <dbReference type="EMBL" id="KAA3678097.1"/>
    </source>
</evidence>
<dbReference type="AlphaFoldDB" id="A0A5J4NQZ2"/>
<reference evidence="2 3" key="1">
    <citation type="journal article" date="2019" name="Gigascience">
        <title>Whole-genome sequence of the oriental lung fluke Paragonimus westermani.</title>
        <authorList>
            <person name="Oey H."/>
            <person name="Zakrzewski M."/>
            <person name="Narain K."/>
            <person name="Devi K.R."/>
            <person name="Agatsuma T."/>
            <person name="Nawaratna S."/>
            <person name="Gobert G.N."/>
            <person name="Jones M.K."/>
            <person name="Ragan M.A."/>
            <person name="McManus D.P."/>
            <person name="Krause L."/>
        </authorList>
    </citation>
    <scope>NUCLEOTIDE SEQUENCE [LARGE SCALE GENOMIC DNA]</scope>
    <source>
        <strain evidence="2 3">IND2009</strain>
    </source>
</reference>
<accession>A0A5J4NQZ2</accession>
<evidence type="ECO:0000256" key="1">
    <source>
        <dbReference type="SAM" id="MobiDB-lite"/>
    </source>
</evidence>
<organism evidence="2 3">
    <name type="scientific">Paragonimus westermani</name>
    <dbReference type="NCBI Taxonomy" id="34504"/>
    <lineage>
        <taxon>Eukaryota</taxon>
        <taxon>Metazoa</taxon>
        <taxon>Spiralia</taxon>
        <taxon>Lophotrochozoa</taxon>
        <taxon>Platyhelminthes</taxon>
        <taxon>Trematoda</taxon>
        <taxon>Digenea</taxon>
        <taxon>Plagiorchiida</taxon>
        <taxon>Troglotremata</taxon>
        <taxon>Troglotrematidae</taxon>
        <taxon>Paragonimus</taxon>
    </lineage>
</organism>
<feature type="region of interest" description="Disordered" evidence="1">
    <location>
        <begin position="210"/>
        <end position="240"/>
    </location>
</feature>
<name>A0A5J4NQZ2_9TREM</name>
<feature type="compositionally biased region" description="Basic and acidic residues" evidence="1">
    <location>
        <begin position="12"/>
        <end position="22"/>
    </location>
</feature>